<dbReference type="InterPro" id="IPR039702">
    <property type="entry name" value="FPS1-like"/>
</dbReference>
<name>A0A6P7GWH2_DIAVI</name>
<dbReference type="InterPro" id="IPR000092">
    <property type="entry name" value="Polyprenyl_synt"/>
</dbReference>
<sequence length="388" mass="44871">MLKNITRTLWNFRPSGAFYFSTHNINDAVEGEKSPFKTKLKNVDMSFETNKMYAAFPHILEHLLEEQLSYHQQFTELKTTYSNLLNHTVNLEPQLIGKGIFTVYAYKMLEKPLLLTEDNIKKACVVGWCHKLMDASLTVDDDIFDSKERRYNKPTWYKVNGVGVNKAILDGAFLDAGIWFLLIKHLSSHKHFQAIMKQILLTFATTNIAQRIDMTKRKVADLDKFVFTPKAYGIILPVLRTALFLANIDDKDAHAATENISKDVTNFLKVENDVNDVFDPLYPFNSIKEAYTDISEGKSSWLALQAYSRGTSAQKKLLEENYGKNDEEAIQKCYDLFNDLNLKEVFMNYKEEFYNTTFLKIHKELPKILPKELFVDFLNLAMTKNFTI</sequence>
<dbReference type="SUPFAM" id="SSF48576">
    <property type="entry name" value="Terpenoid synthases"/>
    <property type="match status" value="1"/>
</dbReference>
<dbReference type="InterPro" id="IPR008949">
    <property type="entry name" value="Isoprenoid_synthase_dom_sf"/>
</dbReference>
<accession>A0A6P7GWH2</accession>
<keyword evidence="4" id="KW-0460">Magnesium</keyword>
<comment type="cofactor">
    <cofactor evidence="1">
        <name>Mg(2+)</name>
        <dbReference type="ChEBI" id="CHEBI:18420"/>
    </cofactor>
</comment>
<comment type="pathway">
    <text evidence="5">Pheromone biosynthesis.</text>
</comment>
<protein>
    <submittedName>
        <fullName evidence="7">Farnesyl pyrophosphate synthase-like</fullName>
    </submittedName>
</protein>
<dbReference type="GO" id="GO:0005737">
    <property type="term" value="C:cytoplasm"/>
    <property type="evidence" value="ECO:0007669"/>
    <property type="project" value="TreeGrafter"/>
</dbReference>
<dbReference type="Pfam" id="PF00348">
    <property type="entry name" value="polyprenyl_synt"/>
    <property type="match status" value="1"/>
</dbReference>
<gene>
    <name evidence="7" type="primary">LOC114343766</name>
</gene>
<comment type="similarity">
    <text evidence="6">Belongs to the FPP/GGPP synthase family.</text>
</comment>
<keyword evidence="3" id="KW-0479">Metal-binding</keyword>
<dbReference type="GO" id="GO:0042811">
    <property type="term" value="P:pheromone biosynthetic process"/>
    <property type="evidence" value="ECO:0007669"/>
    <property type="project" value="UniProtKB-ARBA"/>
</dbReference>
<keyword evidence="2 6" id="KW-0808">Transferase</keyword>
<evidence type="ECO:0000256" key="1">
    <source>
        <dbReference type="ARBA" id="ARBA00001946"/>
    </source>
</evidence>
<evidence type="ECO:0000256" key="2">
    <source>
        <dbReference type="ARBA" id="ARBA00022679"/>
    </source>
</evidence>
<organism evidence="7">
    <name type="scientific">Diabrotica virgifera virgifera</name>
    <name type="common">western corn rootworm</name>
    <dbReference type="NCBI Taxonomy" id="50390"/>
    <lineage>
        <taxon>Eukaryota</taxon>
        <taxon>Metazoa</taxon>
        <taxon>Ecdysozoa</taxon>
        <taxon>Arthropoda</taxon>
        <taxon>Hexapoda</taxon>
        <taxon>Insecta</taxon>
        <taxon>Pterygota</taxon>
        <taxon>Neoptera</taxon>
        <taxon>Endopterygota</taxon>
        <taxon>Coleoptera</taxon>
        <taxon>Polyphaga</taxon>
        <taxon>Cucujiformia</taxon>
        <taxon>Chrysomeloidea</taxon>
        <taxon>Chrysomelidae</taxon>
        <taxon>Galerucinae</taxon>
        <taxon>Diabroticina</taxon>
        <taxon>Diabroticites</taxon>
        <taxon>Diabrotica</taxon>
    </lineage>
</organism>
<evidence type="ECO:0000313" key="7">
    <source>
        <dbReference type="RefSeq" id="XP_028150407.1"/>
    </source>
</evidence>
<evidence type="ECO:0000256" key="5">
    <source>
        <dbReference type="ARBA" id="ARBA00033740"/>
    </source>
</evidence>
<dbReference type="PANTHER" id="PTHR11525">
    <property type="entry name" value="FARNESYL-PYROPHOSPHATE SYNTHETASE"/>
    <property type="match status" value="1"/>
</dbReference>
<dbReference type="Gene3D" id="1.10.600.10">
    <property type="entry name" value="Farnesyl Diphosphate Synthase"/>
    <property type="match status" value="1"/>
</dbReference>
<evidence type="ECO:0000256" key="4">
    <source>
        <dbReference type="ARBA" id="ARBA00022842"/>
    </source>
</evidence>
<evidence type="ECO:0000256" key="6">
    <source>
        <dbReference type="RuleBase" id="RU004466"/>
    </source>
</evidence>
<dbReference type="GO" id="GO:0004337">
    <property type="term" value="F:(2E,6E)-farnesyl diphosphate synthase activity"/>
    <property type="evidence" value="ECO:0007669"/>
    <property type="project" value="TreeGrafter"/>
</dbReference>
<dbReference type="InParanoid" id="A0A6P7GWH2"/>
<proteinExistence type="inferred from homology"/>
<evidence type="ECO:0000256" key="3">
    <source>
        <dbReference type="ARBA" id="ARBA00022723"/>
    </source>
</evidence>
<dbReference type="GO" id="GO:0046872">
    <property type="term" value="F:metal ion binding"/>
    <property type="evidence" value="ECO:0007669"/>
    <property type="project" value="UniProtKB-KW"/>
</dbReference>
<dbReference type="AlphaFoldDB" id="A0A6P7GWH2"/>
<dbReference type="GO" id="GO:0004161">
    <property type="term" value="F:dimethylallyltranstransferase activity"/>
    <property type="evidence" value="ECO:0007669"/>
    <property type="project" value="TreeGrafter"/>
</dbReference>
<dbReference type="GO" id="GO:0045337">
    <property type="term" value="P:farnesyl diphosphate biosynthetic process"/>
    <property type="evidence" value="ECO:0007669"/>
    <property type="project" value="TreeGrafter"/>
</dbReference>
<dbReference type="PANTHER" id="PTHR11525:SF0">
    <property type="entry name" value="FARNESYL PYROPHOSPHATE SYNTHASE"/>
    <property type="match status" value="1"/>
</dbReference>
<reference evidence="7" key="1">
    <citation type="submission" date="2025-08" db="UniProtKB">
        <authorList>
            <consortium name="RefSeq"/>
        </authorList>
    </citation>
    <scope>IDENTIFICATION</scope>
    <source>
        <tissue evidence="7">Whole insect</tissue>
    </source>
</reference>
<dbReference type="RefSeq" id="XP_028150407.1">
    <property type="nucleotide sequence ID" value="XM_028294606.1"/>
</dbReference>